<proteinExistence type="predicted"/>
<keyword evidence="1" id="KW-0472">Membrane</keyword>
<dbReference type="InterPro" id="IPR045466">
    <property type="entry name" value="DUF6498"/>
</dbReference>
<dbReference type="RefSeq" id="WP_345293079.1">
    <property type="nucleotide sequence ID" value="NZ_BAABFV010000002.1"/>
</dbReference>
<feature type="transmembrane region" description="Helical" evidence="1">
    <location>
        <begin position="165"/>
        <end position="198"/>
    </location>
</feature>
<feature type="transmembrane region" description="Helical" evidence="1">
    <location>
        <begin position="67"/>
        <end position="86"/>
    </location>
</feature>
<reference evidence="3" key="1">
    <citation type="journal article" date="2019" name="Int. J. Syst. Evol. Microbiol.">
        <title>The Global Catalogue of Microorganisms (GCM) 10K type strain sequencing project: providing services to taxonomists for standard genome sequencing and annotation.</title>
        <authorList>
            <consortium name="The Broad Institute Genomics Platform"/>
            <consortium name="The Broad Institute Genome Sequencing Center for Infectious Disease"/>
            <person name="Wu L."/>
            <person name="Ma J."/>
        </authorList>
    </citation>
    <scope>NUCLEOTIDE SEQUENCE [LARGE SCALE GENOMIC DNA]</scope>
    <source>
        <strain evidence="3">JCM 17728</strain>
    </source>
</reference>
<name>A0ABP8INB3_9GAMM</name>
<keyword evidence="1" id="KW-0812">Transmembrane</keyword>
<accession>A0ABP8INB3</accession>
<keyword evidence="1" id="KW-1133">Transmembrane helix</keyword>
<evidence type="ECO:0000313" key="2">
    <source>
        <dbReference type="EMBL" id="GAA4364140.1"/>
    </source>
</evidence>
<dbReference type="Pfam" id="PF20108">
    <property type="entry name" value="DUF6498"/>
    <property type="match status" value="1"/>
</dbReference>
<feature type="transmembrane region" description="Helical" evidence="1">
    <location>
        <begin position="125"/>
        <end position="145"/>
    </location>
</feature>
<evidence type="ECO:0000256" key="1">
    <source>
        <dbReference type="SAM" id="Phobius"/>
    </source>
</evidence>
<dbReference type="EMBL" id="BAABFV010000002">
    <property type="protein sequence ID" value="GAA4364140.1"/>
    <property type="molecule type" value="Genomic_DNA"/>
</dbReference>
<protein>
    <submittedName>
        <fullName evidence="2">Uncharacterized protein</fullName>
    </submittedName>
</protein>
<keyword evidence="3" id="KW-1185">Reference proteome</keyword>
<dbReference type="Proteomes" id="UP001501011">
    <property type="component" value="Unassembled WGS sequence"/>
</dbReference>
<feature type="transmembrane region" description="Helical" evidence="1">
    <location>
        <begin position="16"/>
        <end position="34"/>
    </location>
</feature>
<comment type="caution">
    <text evidence="2">The sequence shown here is derived from an EMBL/GenBank/DDBJ whole genome shotgun (WGS) entry which is preliminary data.</text>
</comment>
<gene>
    <name evidence="2" type="ORF">GCM10023151_19980</name>
</gene>
<sequence length="305" mass="34944">MELEQSNNAKLSKGKIAVALANIVPLIGVLLGYWSAFDIIFLYWFENIIIGIFTFCRMTIRPDTPPMFRFGGLFMAAFFCVHYGFFTFGHGSFVASFFDEQLLGANAAMSGNIFNVTGFMLSQQGIQLTIFAMLIAHLVEFILAYRNREFDSIPAEMFRPYKRIIVLHIAIIAGGFIATLFENTLGVALVMIALKIYFDLRPNSFSKLKEKHKGKLFDTNISDEEAKEKIRQSLLKPEIKINGETHQFDSVEEMVNSDLYQKHSKWLRWLLPKKHLVLYEEVINECIKNERESLAAKEPKEIKTT</sequence>
<evidence type="ECO:0000313" key="3">
    <source>
        <dbReference type="Proteomes" id="UP001501011"/>
    </source>
</evidence>
<organism evidence="2 3">
    <name type="scientific">Kangiella marina</name>
    <dbReference type="NCBI Taxonomy" id="1079178"/>
    <lineage>
        <taxon>Bacteria</taxon>
        <taxon>Pseudomonadati</taxon>
        <taxon>Pseudomonadota</taxon>
        <taxon>Gammaproteobacteria</taxon>
        <taxon>Kangiellales</taxon>
        <taxon>Kangiellaceae</taxon>
        <taxon>Kangiella</taxon>
    </lineage>
</organism>